<keyword evidence="2 3" id="KW-0472">Membrane</keyword>
<evidence type="ECO:0000313" key="5">
    <source>
        <dbReference type="Proteomes" id="UP000011116"/>
    </source>
</evidence>
<evidence type="ECO:0008006" key="6">
    <source>
        <dbReference type="Google" id="ProtNLM"/>
    </source>
</evidence>
<dbReference type="AlphaFoldDB" id="A0A8I6YVY4"/>
<keyword evidence="3" id="KW-1133">Transmembrane helix</keyword>
<protein>
    <recommendedName>
        <fullName evidence="6">Late embryogenesis abundant protein LEA-2 subgroup domain-containing protein</fullName>
    </recommendedName>
</protein>
<evidence type="ECO:0000313" key="4">
    <source>
        <dbReference type="EnsemblPlants" id="HORVU.MOREX.r3.6HG0605680.1.CDS1"/>
    </source>
</evidence>
<organism evidence="4 5">
    <name type="scientific">Hordeum vulgare subsp. vulgare</name>
    <name type="common">Domesticated barley</name>
    <dbReference type="NCBI Taxonomy" id="112509"/>
    <lineage>
        <taxon>Eukaryota</taxon>
        <taxon>Viridiplantae</taxon>
        <taxon>Streptophyta</taxon>
        <taxon>Embryophyta</taxon>
        <taxon>Tracheophyta</taxon>
        <taxon>Spermatophyta</taxon>
        <taxon>Magnoliopsida</taxon>
        <taxon>Liliopsida</taxon>
        <taxon>Poales</taxon>
        <taxon>Poaceae</taxon>
        <taxon>BOP clade</taxon>
        <taxon>Pooideae</taxon>
        <taxon>Triticodae</taxon>
        <taxon>Triticeae</taxon>
        <taxon>Hordeinae</taxon>
        <taxon>Hordeum</taxon>
    </lineage>
</organism>
<reference evidence="4" key="2">
    <citation type="submission" date="2020-10" db="EMBL/GenBank/DDBJ databases">
        <authorList>
            <person name="Scholz U."/>
            <person name="Mascher M."/>
            <person name="Fiebig A."/>
        </authorList>
    </citation>
    <scope>NUCLEOTIDE SEQUENCE [LARGE SCALE GENOMIC DNA]</scope>
    <source>
        <strain evidence="4">cv. Morex</strain>
    </source>
</reference>
<dbReference type="Proteomes" id="UP000011116">
    <property type="component" value="Chromosome 6H"/>
</dbReference>
<dbReference type="PANTHER" id="PTHR31415">
    <property type="entry name" value="OS05G0367900 PROTEIN"/>
    <property type="match status" value="1"/>
</dbReference>
<dbReference type="InterPro" id="IPR044839">
    <property type="entry name" value="NDR1-like"/>
</dbReference>
<evidence type="ECO:0000256" key="1">
    <source>
        <dbReference type="ARBA" id="ARBA00004370"/>
    </source>
</evidence>
<dbReference type="PANTHER" id="PTHR31415:SF151">
    <property type="entry name" value="LATE EMBRYOGENESIS ABUNDANT PROTEIN LEA-2 SUBGROUP DOMAIN-CONTAINING PROTEIN"/>
    <property type="match status" value="1"/>
</dbReference>
<reference evidence="5" key="1">
    <citation type="journal article" date="2012" name="Nature">
        <title>A physical, genetic and functional sequence assembly of the barley genome.</title>
        <authorList>
            <consortium name="The International Barley Genome Sequencing Consortium"/>
            <person name="Mayer K.F."/>
            <person name="Waugh R."/>
            <person name="Brown J.W."/>
            <person name="Schulman A."/>
            <person name="Langridge P."/>
            <person name="Platzer M."/>
            <person name="Fincher G.B."/>
            <person name="Muehlbauer G.J."/>
            <person name="Sato K."/>
            <person name="Close T.J."/>
            <person name="Wise R.P."/>
            <person name="Stein N."/>
        </authorList>
    </citation>
    <scope>NUCLEOTIDE SEQUENCE [LARGE SCALE GENOMIC DNA]</scope>
    <source>
        <strain evidence="5">cv. Morex</strain>
    </source>
</reference>
<dbReference type="EnsemblPlants" id="HORVU.MOREX.r3.6HG0605680.1">
    <property type="protein sequence ID" value="HORVU.MOREX.r3.6HG0605680.1.CDS1"/>
    <property type="gene ID" value="HORVU.MOREX.r3.6HG0605680"/>
</dbReference>
<dbReference type="GO" id="GO:0098542">
    <property type="term" value="P:defense response to other organism"/>
    <property type="evidence" value="ECO:0007669"/>
    <property type="project" value="InterPro"/>
</dbReference>
<dbReference type="Gramene" id="HORVU.MOREX.r3.6HG0605680.1">
    <property type="protein sequence ID" value="HORVU.MOREX.r3.6HG0605680.1.CDS1"/>
    <property type="gene ID" value="HORVU.MOREX.r3.6HG0605680"/>
</dbReference>
<evidence type="ECO:0000256" key="3">
    <source>
        <dbReference type="SAM" id="Phobius"/>
    </source>
</evidence>
<sequence>MSDDGDSEVCDGCIDACCCALCLGSIGGKTLFRIVCALVIFAVLATGFTLLVIAFVTRPVGVTVEDAALARLALAKRNTTATALAYDVSFTVAVRNHNWIMRAQHTAPLDAELLFAGARFARVGLATAGGLVQPGNKEVYHAAAAADNSGVALGSAGVAEFVRQSTAGVFHLELRVVGEVRYPPRHHLHKLNAICPLELVPSTATSPATFRKVKCFAFT</sequence>
<keyword evidence="5" id="KW-1185">Reference proteome</keyword>
<accession>A0A8I6YVY4</accession>
<evidence type="ECO:0000256" key="2">
    <source>
        <dbReference type="ARBA" id="ARBA00023136"/>
    </source>
</evidence>
<feature type="transmembrane region" description="Helical" evidence="3">
    <location>
        <begin position="31"/>
        <end position="56"/>
    </location>
</feature>
<comment type="subcellular location">
    <subcellularLocation>
        <location evidence="1">Membrane</location>
    </subcellularLocation>
</comment>
<name>A0A8I6YVY4_HORVV</name>
<reference evidence="4" key="3">
    <citation type="submission" date="2022-01" db="UniProtKB">
        <authorList>
            <consortium name="EnsemblPlants"/>
        </authorList>
    </citation>
    <scope>IDENTIFICATION</scope>
    <source>
        <strain evidence="4">subsp. vulgare</strain>
    </source>
</reference>
<dbReference type="Gramene" id="HORVU.MOREX.r2.6HG0502120.1">
    <property type="protein sequence ID" value="HORVU.MOREX.r2.6HG0502120.1.CDS.1"/>
    <property type="gene ID" value="HORVU.MOREX.r2.6HG0502120"/>
</dbReference>
<proteinExistence type="predicted"/>
<keyword evidence="3" id="KW-0812">Transmembrane</keyword>
<dbReference type="GO" id="GO:0016020">
    <property type="term" value="C:membrane"/>
    <property type="evidence" value="ECO:0007669"/>
    <property type="project" value="UniProtKB-SubCell"/>
</dbReference>